<evidence type="ECO:0000313" key="2">
    <source>
        <dbReference type="EMBL" id="GAJ24430.1"/>
    </source>
</evidence>
<organism evidence="2">
    <name type="scientific">marine sediment metagenome</name>
    <dbReference type="NCBI Taxonomy" id="412755"/>
    <lineage>
        <taxon>unclassified sequences</taxon>
        <taxon>metagenomes</taxon>
        <taxon>ecological metagenomes</taxon>
    </lineage>
</organism>
<dbReference type="AlphaFoldDB" id="X1W2W8"/>
<feature type="non-terminal residue" evidence="2">
    <location>
        <position position="1"/>
    </location>
</feature>
<keyword evidence="1" id="KW-1133">Transmembrane helix</keyword>
<feature type="transmembrane region" description="Helical" evidence="1">
    <location>
        <begin position="49"/>
        <end position="67"/>
    </location>
</feature>
<protein>
    <submittedName>
        <fullName evidence="2">Uncharacterized protein</fullName>
    </submittedName>
</protein>
<proteinExistence type="predicted"/>
<sequence length="112" mass="13562">GYIGKLIFKTHFKFPFLASLLPDCLPKNFDVKVYYSSTNYFKYPKLNHIISYLEILFYHYFNIIFFYHRKKQKTVVLIYPYFELQYVPGKIMNILLSIIKFDPILFPLATHF</sequence>
<evidence type="ECO:0000256" key="1">
    <source>
        <dbReference type="SAM" id="Phobius"/>
    </source>
</evidence>
<keyword evidence="1" id="KW-0812">Transmembrane</keyword>
<keyword evidence="1" id="KW-0472">Membrane</keyword>
<reference evidence="2" key="1">
    <citation type="journal article" date="2014" name="Front. Microbiol.">
        <title>High frequency of phylogenetically diverse reductive dehalogenase-homologous genes in deep subseafloor sedimentary metagenomes.</title>
        <authorList>
            <person name="Kawai M."/>
            <person name="Futagami T."/>
            <person name="Toyoda A."/>
            <person name="Takaki Y."/>
            <person name="Nishi S."/>
            <person name="Hori S."/>
            <person name="Arai W."/>
            <person name="Tsubouchi T."/>
            <person name="Morono Y."/>
            <person name="Uchiyama I."/>
            <person name="Ito T."/>
            <person name="Fujiyama A."/>
            <person name="Inagaki F."/>
            <person name="Takami H."/>
        </authorList>
    </citation>
    <scope>NUCLEOTIDE SEQUENCE</scope>
    <source>
        <strain evidence="2">Expedition CK06-06</strain>
    </source>
</reference>
<accession>X1W2W8</accession>
<gene>
    <name evidence="2" type="ORF">S12H4_59336</name>
</gene>
<comment type="caution">
    <text evidence="2">The sequence shown here is derived from an EMBL/GenBank/DDBJ whole genome shotgun (WGS) entry which is preliminary data.</text>
</comment>
<name>X1W2W8_9ZZZZ</name>
<dbReference type="EMBL" id="BARW01038745">
    <property type="protein sequence ID" value="GAJ24430.1"/>
    <property type="molecule type" value="Genomic_DNA"/>
</dbReference>